<proteinExistence type="predicted"/>
<sequence>MSLSVGEDVGGTNTFAVILKRETVPRFSQVPIRQDVTSGIIEAIESVLKQLPEELAHDLKENFEKVSIGITHFENAVKQEKDLSKVALFRYETNGTTITHVYEDQVTQKTNEVYEEGYETNGTTITHVYEDQVTQKTNEVYEEGITYVAIVRVYSPKYKDQEDHATRIISSTNPEMKITLSHKVCDEEDFLNASGLSIMNESLRPLCEHTEKKLSTVLIKLGFKCPFYFTRSDGKLISLEDARRFPALTLTSGPTNNMRGAAFLSGVQNGIVIDIGGTTTHVASIKDGFSKHLSTKKDVKGADYTTTDVQIVKLGGGSIVQESKPSDEDKPVIVVGGGGILLNPDNPIQFKGASKVTIPKHFQHGSQPGKSTETQQLEVYHDILDKLANGQEVDVIHLDLSKAFDKVANAVGAAVGVLENNTKEPSPLQQAYLLLQLAKLNVEETIPQSEPPYIDPKTGDWILRKYDIECITLGAGIMGCGGGGNTHIGKLRAMASLEKNEEIRVVHPGELGTIPELTGPVAKVALMGDPMVVFERLISGLESASALKKMEEDHCPGDETSSRTEPIALLCGEMGGISTTEPLAVGGREKVSIVDADGMGRANPKLGMFLPFVYGSPTSFSTIGDEKGSTQSFCANSAAEMEEHCRKAIGHMG</sequence>
<comment type="caution">
    <text evidence="4">The sequence shown here is derived from an EMBL/GenBank/DDBJ whole genome shotgun (WGS) entry which is preliminary data.</text>
</comment>
<keyword evidence="5" id="KW-1185">Reference proteome</keyword>
<name>A0A2B4RBS6_STYPI</name>
<gene>
    <name evidence="4" type="primary">hyuA</name>
    <name evidence="4" type="ORF">AWC38_SpisGene21599</name>
</gene>
<evidence type="ECO:0000259" key="2">
    <source>
        <dbReference type="Pfam" id="PF05378"/>
    </source>
</evidence>
<dbReference type="Pfam" id="PF01968">
    <property type="entry name" value="Hydantoinase_A"/>
    <property type="match status" value="1"/>
</dbReference>
<dbReference type="AlphaFoldDB" id="A0A2B4RBS6"/>
<dbReference type="EMBL" id="LSMT01000813">
    <property type="protein sequence ID" value="PFX14253.1"/>
    <property type="molecule type" value="Genomic_DNA"/>
</dbReference>
<dbReference type="PANTHER" id="PTHR11365:SF10">
    <property type="entry name" value="HYDANTOINASE_OXOPROLINASE"/>
    <property type="match status" value="1"/>
</dbReference>
<dbReference type="PANTHER" id="PTHR11365">
    <property type="entry name" value="5-OXOPROLINASE RELATED"/>
    <property type="match status" value="1"/>
</dbReference>
<dbReference type="InterPro" id="IPR027479">
    <property type="entry name" value="S-Me-THD_N_sf"/>
</dbReference>
<protein>
    <submittedName>
        <fullName evidence="4">Hydantoin utilization protein A</fullName>
    </submittedName>
</protein>
<dbReference type="Gene3D" id="3.40.1610.10">
    <property type="entry name" value="CV3147-like domain"/>
    <property type="match status" value="1"/>
</dbReference>
<feature type="domain" description="Hydantoinase A/oxoprolinase" evidence="1">
    <location>
        <begin position="198"/>
        <end position="320"/>
    </location>
</feature>
<accession>A0A2B4RBS6</accession>
<evidence type="ECO:0000259" key="3">
    <source>
        <dbReference type="Pfam" id="PF06032"/>
    </source>
</evidence>
<dbReference type="InterPro" id="IPR043129">
    <property type="entry name" value="ATPase_NBD"/>
</dbReference>
<dbReference type="OrthoDB" id="5404895at2759"/>
<dbReference type="GO" id="GO:0016787">
    <property type="term" value="F:hydrolase activity"/>
    <property type="evidence" value="ECO:0007669"/>
    <property type="project" value="InterPro"/>
</dbReference>
<evidence type="ECO:0000313" key="4">
    <source>
        <dbReference type="EMBL" id="PFX14253.1"/>
    </source>
</evidence>
<dbReference type="SUPFAM" id="SSF53067">
    <property type="entry name" value="Actin-like ATPase domain"/>
    <property type="match status" value="1"/>
</dbReference>
<dbReference type="Pfam" id="PF05378">
    <property type="entry name" value="Hydant_A_N"/>
    <property type="match status" value="1"/>
</dbReference>
<dbReference type="InterPro" id="IPR045079">
    <property type="entry name" value="Oxoprolinase-like"/>
</dbReference>
<organism evidence="4 5">
    <name type="scientific">Stylophora pistillata</name>
    <name type="common">Smooth cauliflower coral</name>
    <dbReference type="NCBI Taxonomy" id="50429"/>
    <lineage>
        <taxon>Eukaryota</taxon>
        <taxon>Metazoa</taxon>
        <taxon>Cnidaria</taxon>
        <taxon>Anthozoa</taxon>
        <taxon>Hexacorallia</taxon>
        <taxon>Scleractinia</taxon>
        <taxon>Astrocoeniina</taxon>
        <taxon>Pocilloporidae</taxon>
        <taxon>Stylophora</taxon>
    </lineage>
</organism>
<dbReference type="Pfam" id="PF06032">
    <property type="entry name" value="S-Me-THD_N"/>
    <property type="match status" value="1"/>
</dbReference>
<reference evidence="5" key="1">
    <citation type="journal article" date="2017" name="bioRxiv">
        <title>Comparative analysis of the genomes of Stylophora pistillata and Acropora digitifera provides evidence for extensive differences between species of corals.</title>
        <authorList>
            <person name="Voolstra C.R."/>
            <person name="Li Y."/>
            <person name="Liew Y.J."/>
            <person name="Baumgarten S."/>
            <person name="Zoccola D."/>
            <person name="Flot J.-F."/>
            <person name="Tambutte S."/>
            <person name="Allemand D."/>
            <person name="Aranda M."/>
        </authorList>
    </citation>
    <scope>NUCLEOTIDE SEQUENCE [LARGE SCALE GENOMIC DNA]</scope>
</reference>
<feature type="domain" description="Hydantoinase/oxoprolinase N-terminal" evidence="2">
    <location>
        <begin position="5"/>
        <end position="170"/>
    </location>
</feature>
<feature type="domain" description="S-Me-THD N-terminal" evidence="3">
    <location>
        <begin position="467"/>
        <end position="630"/>
    </location>
</feature>
<dbReference type="InterPro" id="IPR010318">
    <property type="entry name" value="S-Me-THD_N"/>
</dbReference>
<evidence type="ECO:0000259" key="1">
    <source>
        <dbReference type="Pfam" id="PF01968"/>
    </source>
</evidence>
<evidence type="ECO:0000313" key="5">
    <source>
        <dbReference type="Proteomes" id="UP000225706"/>
    </source>
</evidence>
<dbReference type="InterPro" id="IPR002821">
    <property type="entry name" value="Hydantoinase_A"/>
</dbReference>
<dbReference type="SUPFAM" id="SSF160991">
    <property type="entry name" value="CV3147-like"/>
    <property type="match status" value="1"/>
</dbReference>
<dbReference type="Proteomes" id="UP000225706">
    <property type="component" value="Unassembled WGS sequence"/>
</dbReference>
<dbReference type="InterPro" id="IPR008040">
    <property type="entry name" value="Hydant_A_N"/>
</dbReference>